<accession>A0A0G2HNK9</accession>
<sequence length="138" mass="15470">MTLHTAEVSDGGSGDSSLYALISLIRHSDLPEEWKELIIGVLLRGGKINLEGILRIWRITNPLQGVDQKVLWLEDGSASAGYQHILKHAAEFEELEITKDRLAELADWTFPRLNPLQKVQSFPHHRLSLAAKEVAKNP</sequence>
<protein>
    <submittedName>
        <fullName evidence="1">Uncharacterized protein</fullName>
    </submittedName>
</protein>
<dbReference type="VEuPathDB" id="FungiDB:EMCG_05526"/>
<evidence type="ECO:0000313" key="2">
    <source>
        <dbReference type="Proteomes" id="UP000034164"/>
    </source>
</evidence>
<reference evidence="2" key="1">
    <citation type="journal article" date="2015" name="PLoS Genet.">
        <title>The dynamic genome and transcriptome of the human fungal pathogen Blastomyces and close relative Emmonsia.</title>
        <authorList>
            <person name="Munoz J.F."/>
            <person name="Gauthier G.M."/>
            <person name="Desjardins C.A."/>
            <person name="Gallo J.E."/>
            <person name="Holder J."/>
            <person name="Sullivan T.D."/>
            <person name="Marty A.J."/>
            <person name="Carmen J.C."/>
            <person name="Chen Z."/>
            <person name="Ding L."/>
            <person name="Gujja S."/>
            <person name="Magrini V."/>
            <person name="Misas E."/>
            <person name="Mitreva M."/>
            <person name="Priest M."/>
            <person name="Saif S."/>
            <person name="Whiston E.A."/>
            <person name="Young S."/>
            <person name="Zeng Q."/>
            <person name="Goldman W.E."/>
            <person name="Mardis E.R."/>
            <person name="Taylor J.W."/>
            <person name="McEwen J.G."/>
            <person name="Clay O.K."/>
            <person name="Klein B.S."/>
            <person name="Cuomo C.A."/>
        </authorList>
    </citation>
    <scope>NUCLEOTIDE SEQUENCE [LARGE SCALE GENOMIC DNA]</scope>
    <source>
        <strain evidence="2">UAMH 3008</strain>
    </source>
</reference>
<proteinExistence type="predicted"/>
<name>A0A0G2HNK9_9EURO</name>
<organism evidence="1 2">
    <name type="scientific">[Emmonsia] crescens</name>
    <dbReference type="NCBI Taxonomy" id="73230"/>
    <lineage>
        <taxon>Eukaryota</taxon>
        <taxon>Fungi</taxon>
        <taxon>Dikarya</taxon>
        <taxon>Ascomycota</taxon>
        <taxon>Pezizomycotina</taxon>
        <taxon>Eurotiomycetes</taxon>
        <taxon>Eurotiomycetidae</taxon>
        <taxon>Onygenales</taxon>
        <taxon>Ajellomycetaceae</taxon>
        <taxon>Emergomyces</taxon>
    </lineage>
</organism>
<comment type="caution">
    <text evidence="1">The sequence shown here is derived from an EMBL/GenBank/DDBJ whole genome shotgun (WGS) entry which is preliminary data.</text>
</comment>
<dbReference type="OrthoDB" id="4847299at2759"/>
<dbReference type="AlphaFoldDB" id="A0A0G2HNK9"/>
<gene>
    <name evidence="1" type="ORF">EMCG_05526</name>
</gene>
<dbReference type="Proteomes" id="UP000034164">
    <property type="component" value="Unassembled WGS sequence"/>
</dbReference>
<dbReference type="EMBL" id="LCZI01001727">
    <property type="protein sequence ID" value="KKZ58042.1"/>
    <property type="molecule type" value="Genomic_DNA"/>
</dbReference>
<evidence type="ECO:0000313" key="1">
    <source>
        <dbReference type="EMBL" id="KKZ58042.1"/>
    </source>
</evidence>